<proteinExistence type="predicted"/>
<keyword evidence="3 5" id="KW-1133">Transmembrane helix</keyword>
<feature type="transmembrane region" description="Helical" evidence="5">
    <location>
        <begin position="45"/>
        <end position="65"/>
    </location>
</feature>
<protein>
    <submittedName>
        <fullName evidence="6">DoxX-like protein</fullName>
    </submittedName>
</protein>
<dbReference type="InterPro" id="IPR016944">
    <property type="entry name" value="UCP030066"/>
</dbReference>
<dbReference type="GO" id="GO:0016020">
    <property type="term" value="C:membrane"/>
    <property type="evidence" value="ECO:0007669"/>
    <property type="project" value="UniProtKB-SubCell"/>
</dbReference>
<reference evidence="6 7" key="1">
    <citation type="journal article" date="2013" name="Stand. Genomic Sci.">
        <title>Genomic Encyclopedia of Type Strains, Phase I: The one thousand microbial genomes (KMG-I) project.</title>
        <authorList>
            <person name="Kyrpides N.C."/>
            <person name="Woyke T."/>
            <person name="Eisen J.A."/>
            <person name="Garrity G."/>
            <person name="Lilburn T.G."/>
            <person name="Beck B.J."/>
            <person name="Whitman W.B."/>
            <person name="Hugenholtz P."/>
            <person name="Klenk H.P."/>
        </authorList>
    </citation>
    <scope>NUCLEOTIDE SEQUENCE [LARGE SCALE GENOMIC DNA]</scope>
    <source>
        <strain evidence="6 7">DSM 13484</strain>
    </source>
</reference>
<evidence type="ECO:0000256" key="3">
    <source>
        <dbReference type="ARBA" id="ARBA00022989"/>
    </source>
</evidence>
<evidence type="ECO:0000313" key="6">
    <source>
        <dbReference type="EMBL" id="TWI88995.1"/>
    </source>
</evidence>
<evidence type="ECO:0000256" key="5">
    <source>
        <dbReference type="SAM" id="Phobius"/>
    </source>
</evidence>
<keyword evidence="2 5" id="KW-0812">Transmembrane</keyword>
<feature type="transmembrane region" description="Helical" evidence="5">
    <location>
        <begin position="96"/>
        <end position="115"/>
    </location>
</feature>
<dbReference type="EMBL" id="VLLG01000003">
    <property type="protein sequence ID" value="TWI88995.1"/>
    <property type="molecule type" value="Genomic_DNA"/>
</dbReference>
<name>A0A562T644_CHIJA</name>
<evidence type="ECO:0000256" key="4">
    <source>
        <dbReference type="ARBA" id="ARBA00023136"/>
    </source>
</evidence>
<evidence type="ECO:0000256" key="1">
    <source>
        <dbReference type="ARBA" id="ARBA00004141"/>
    </source>
</evidence>
<dbReference type="RefSeq" id="WP_145714997.1">
    <property type="nucleotide sequence ID" value="NZ_BAAAFY010000001.1"/>
</dbReference>
<dbReference type="AlphaFoldDB" id="A0A562T644"/>
<keyword evidence="4 5" id="KW-0472">Membrane</keyword>
<keyword evidence="7" id="KW-1185">Reference proteome</keyword>
<evidence type="ECO:0000313" key="7">
    <source>
        <dbReference type="Proteomes" id="UP000316778"/>
    </source>
</evidence>
<comment type="caution">
    <text evidence="6">The sequence shown here is derived from an EMBL/GenBank/DDBJ whole genome shotgun (WGS) entry which is preliminary data.</text>
</comment>
<dbReference type="PIRSF" id="PIRSF030066">
    <property type="entry name" value="UCP030066"/>
    <property type="match status" value="1"/>
</dbReference>
<evidence type="ECO:0000256" key="2">
    <source>
        <dbReference type="ARBA" id="ARBA00022692"/>
    </source>
</evidence>
<dbReference type="OrthoDB" id="7960583at2"/>
<feature type="transmembrane region" description="Helical" evidence="5">
    <location>
        <begin position="7"/>
        <end position="25"/>
    </location>
</feature>
<comment type="subcellular location">
    <subcellularLocation>
        <location evidence="1">Membrane</location>
        <topology evidence="1">Multi-pass membrane protein</topology>
    </subcellularLocation>
</comment>
<dbReference type="Pfam" id="PF13564">
    <property type="entry name" value="DoxX_2"/>
    <property type="match status" value="1"/>
</dbReference>
<feature type="transmembrane region" description="Helical" evidence="5">
    <location>
        <begin position="72"/>
        <end position="90"/>
    </location>
</feature>
<sequence>MKKVKIIYWIFTILLAAGMAFSGITNLFPSPEAFAVFEHLGYPDYLTYLLGAAKVLGVIAILTPGFPRLKEWAYAGFVIDFTGATYSLIAVGDPPAAWGVMIIPFVLVAVSYIYYHKKRKLEQA</sequence>
<organism evidence="6 7">
    <name type="scientific">Chitinophaga japonensis</name>
    <name type="common">Flexibacter japonensis</name>
    <dbReference type="NCBI Taxonomy" id="104662"/>
    <lineage>
        <taxon>Bacteria</taxon>
        <taxon>Pseudomonadati</taxon>
        <taxon>Bacteroidota</taxon>
        <taxon>Chitinophagia</taxon>
        <taxon>Chitinophagales</taxon>
        <taxon>Chitinophagaceae</taxon>
        <taxon>Chitinophaga</taxon>
    </lineage>
</organism>
<gene>
    <name evidence="6" type="ORF">LX66_3088</name>
</gene>
<dbReference type="InterPro" id="IPR032808">
    <property type="entry name" value="DoxX"/>
</dbReference>
<accession>A0A562T644</accession>
<dbReference type="Proteomes" id="UP000316778">
    <property type="component" value="Unassembled WGS sequence"/>
</dbReference>